<organism evidence="1 2">
    <name type="scientific">ssRNA phage AVE019</name>
    <dbReference type="NCBI Taxonomy" id="2785991"/>
    <lineage>
        <taxon>Viruses</taxon>
        <taxon>Riboviria</taxon>
        <taxon>Orthornavirae</taxon>
        <taxon>Lenarviricota</taxon>
        <taxon>Leviviricetes</taxon>
        <taxon>Norzivirales</taxon>
        <taxon>Fiersviridae</taxon>
        <taxon>Febihevirus</taxon>
        <taxon>Febihevirus sp. 'ruminicola'</taxon>
    </lineage>
</organism>
<proteinExistence type="predicted"/>
<reference evidence="1" key="1">
    <citation type="submission" date="2020-09" db="EMBL/GenBank/DDBJ databases">
        <title>Leviviricetes taxonomy.</title>
        <authorList>
            <person name="Stockdale S.R."/>
            <person name="Callanan J."/>
            <person name="Adriaenssens E.M."/>
            <person name="Kuhn J.H."/>
            <person name="Rumnieks J."/>
            <person name="Shkoporov A."/>
            <person name="Draper L.A."/>
            <person name="Ross P."/>
            <person name="Hill C."/>
        </authorList>
    </citation>
    <scope>NUCLEOTIDE SEQUENCE</scope>
</reference>
<keyword evidence="1" id="KW-0946">Virion</keyword>
<gene>
    <name evidence="1" type="primary">AVE019_2</name>
</gene>
<keyword evidence="1" id="KW-0167">Capsid protein</keyword>
<dbReference type="KEGG" id="vg:80398319"/>
<dbReference type="Proteomes" id="UP000678439">
    <property type="component" value="Segment"/>
</dbReference>
<name>A0A8S5KXG6_9VIRU</name>
<evidence type="ECO:0000313" key="2">
    <source>
        <dbReference type="Proteomes" id="UP000678439"/>
    </source>
</evidence>
<evidence type="ECO:0000313" key="1">
    <source>
        <dbReference type="EMBL" id="DAD49864.1"/>
    </source>
</evidence>
<protein>
    <submittedName>
        <fullName evidence="1">Coat protein</fullName>
    </submittedName>
</protein>
<dbReference type="EMBL" id="BK013363">
    <property type="protein sequence ID" value="DAD49864.1"/>
    <property type="molecule type" value="Genomic_RNA"/>
</dbReference>
<dbReference type="GeneID" id="80398319"/>
<accession>A0A8S5KXG6</accession>
<dbReference type="RefSeq" id="YP_010769335.1">
    <property type="nucleotide sequence ID" value="NC_073943.1"/>
</dbReference>
<dbReference type="SMR" id="A0A8S5KXG6"/>
<dbReference type="GO" id="GO:0019028">
    <property type="term" value="C:viral capsid"/>
    <property type="evidence" value="ECO:0007669"/>
    <property type="project" value="UniProtKB-KW"/>
</dbReference>
<sequence length="124" mass="13602">MRLTDVDLTVGEETREYAVSEQQGTLFRFVDKSGTVANNTGVFSLEQRFGAANSNRKVTMLLTDPVVVKDASGADMTIKANASVTFSLPKTYPNEHITKLRQTLIAWLGQQCVSDPVDSGLNNY</sequence>